<dbReference type="PROSITE" id="PS51007">
    <property type="entry name" value="CYTC"/>
    <property type="match status" value="1"/>
</dbReference>
<dbReference type="InterPro" id="IPR036909">
    <property type="entry name" value="Cyt_c-like_dom_sf"/>
</dbReference>
<feature type="domain" description="Cytochrome c" evidence="5">
    <location>
        <begin position="199"/>
        <end position="277"/>
    </location>
</feature>
<reference evidence="6 7" key="1">
    <citation type="submission" date="2019-08" db="EMBL/GenBank/DDBJ databases">
        <title>100 year-old enigma solved: identification of Planctomyces bekefii, the type genus and species of the phylum Planctomycetes.</title>
        <authorList>
            <person name="Svetlana D.N."/>
            <person name="Overmann J."/>
        </authorList>
    </citation>
    <scope>NUCLEOTIDE SEQUENCE [LARGE SCALE GENOMIC DNA]</scope>
    <source>
        <strain evidence="6">Phe10_nw2017</strain>
    </source>
</reference>
<reference evidence="6 7" key="2">
    <citation type="submission" date="2019-08" db="EMBL/GenBank/DDBJ databases">
        <authorList>
            <person name="Henke P."/>
        </authorList>
    </citation>
    <scope>NUCLEOTIDE SEQUENCE [LARGE SCALE GENOMIC DNA]</scope>
    <source>
        <strain evidence="6">Phe10_nw2017</strain>
    </source>
</reference>
<keyword evidence="7" id="KW-1185">Reference proteome</keyword>
<protein>
    <recommendedName>
        <fullName evidence="5">Cytochrome c domain-containing protein</fullName>
    </recommendedName>
</protein>
<sequence length="357" mass="38230">MGGVDEAKIGSSIMVRAYRDQLSIGWLVVRAGLAWLTVFADLSIAGQDLDPEAARSGLRTVVYGGMPQAVPGVAERPVFWAGAGLSEVRGGVGQRVEYSGSLLVRNPGRIRFSAKLAGRLELLVDGRSVLSGQSSGLLLAGDPVELSGGDHEVLVRYWRVEGVEPGQLAIFWSGDDFTLEPLPADVFSHYPQSGDADLSELSAGRTISDALRCSACHEGWGESDPLRAPDLGTALPHLSDEEIVRRLMSGAGNHSMPHFGMTREQSESATAWLRSVTGPAAGALPATVVKKGDREAGERLLLTLGCVACHQVSADEVERQWYGGPALIRGASSRSRGWLEQWLQSPEKLNVSHRMLN</sequence>
<evidence type="ECO:0000256" key="3">
    <source>
        <dbReference type="ARBA" id="ARBA00023004"/>
    </source>
</evidence>
<evidence type="ECO:0000313" key="6">
    <source>
        <dbReference type="EMBL" id="TWW08108.1"/>
    </source>
</evidence>
<name>A0A5C6M0I5_9PLAN</name>
<proteinExistence type="predicted"/>
<keyword evidence="3 4" id="KW-0408">Iron</keyword>
<dbReference type="EMBL" id="SRHE01000839">
    <property type="protein sequence ID" value="TWW08108.1"/>
    <property type="molecule type" value="Genomic_DNA"/>
</dbReference>
<dbReference type="InterPro" id="IPR009056">
    <property type="entry name" value="Cyt_c-like_dom"/>
</dbReference>
<organism evidence="6 7">
    <name type="scientific">Planctomyces bekefii</name>
    <dbReference type="NCBI Taxonomy" id="1653850"/>
    <lineage>
        <taxon>Bacteria</taxon>
        <taxon>Pseudomonadati</taxon>
        <taxon>Planctomycetota</taxon>
        <taxon>Planctomycetia</taxon>
        <taxon>Planctomycetales</taxon>
        <taxon>Planctomycetaceae</taxon>
        <taxon>Planctomyces</taxon>
    </lineage>
</organism>
<dbReference type="AlphaFoldDB" id="A0A5C6M0I5"/>
<dbReference type="SUPFAM" id="SSF46626">
    <property type="entry name" value="Cytochrome c"/>
    <property type="match status" value="2"/>
</dbReference>
<accession>A0A5C6M0I5</accession>
<evidence type="ECO:0000313" key="7">
    <source>
        <dbReference type="Proteomes" id="UP000321083"/>
    </source>
</evidence>
<evidence type="ECO:0000256" key="2">
    <source>
        <dbReference type="ARBA" id="ARBA00022723"/>
    </source>
</evidence>
<comment type="caution">
    <text evidence="6">The sequence shown here is derived from an EMBL/GenBank/DDBJ whole genome shotgun (WGS) entry which is preliminary data.</text>
</comment>
<gene>
    <name evidence="6" type="ORF">E3A20_27630</name>
</gene>
<dbReference type="GO" id="GO:0020037">
    <property type="term" value="F:heme binding"/>
    <property type="evidence" value="ECO:0007669"/>
    <property type="project" value="InterPro"/>
</dbReference>
<evidence type="ECO:0000259" key="5">
    <source>
        <dbReference type="PROSITE" id="PS51007"/>
    </source>
</evidence>
<evidence type="ECO:0000256" key="4">
    <source>
        <dbReference type="PROSITE-ProRule" id="PRU00433"/>
    </source>
</evidence>
<evidence type="ECO:0000256" key="1">
    <source>
        <dbReference type="ARBA" id="ARBA00022617"/>
    </source>
</evidence>
<dbReference type="Proteomes" id="UP000321083">
    <property type="component" value="Unassembled WGS sequence"/>
</dbReference>
<dbReference type="Gene3D" id="2.60.120.380">
    <property type="match status" value="1"/>
</dbReference>
<dbReference type="Gene3D" id="1.10.760.10">
    <property type="entry name" value="Cytochrome c-like domain"/>
    <property type="match status" value="2"/>
</dbReference>
<dbReference type="GO" id="GO:0046872">
    <property type="term" value="F:metal ion binding"/>
    <property type="evidence" value="ECO:0007669"/>
    <property type="project" value="UniProtKB-KW"/>
</dbReference>
<dbReference type="GO" id="GO:0009055">
    <property type="term" value="F:electron transfer activity"/>
    <property type="evidence" value="ECO:0007669"/>
    <property type="project" value="InterPro"/>
</dbReference>
<keyword evidence="1 4" id="KW-0349">Heme</keyword>
<keyword evidence="2 4" id="KW-0479">Metal-binding</keyword>